<proteinExistence type="predicted"/>
<dbReference type="EMBL" id="FOHU01000002">
    <property type="protein sequence ID" value="SES85256.1"/>
    <property type="molecule type" value="Genomic_DNA"/>
</dbReference>
<keyword evidence="3" id="KW-1185">Reference proteome</keyword>
<gene>
    <name evidence="2" type="ORF">SAMN05660297_00727</name>
</gene>
<dbReference type="OrthoDB" id="9788881at2"/>
<evidence type="ECO:0000259" key="1">
    <source>
        <dbReference type="SMART" id="SM01321"/>
    </source>
</evidence>
<dbReference type="NCBIfam" id="NF047646">
    <property type="entry name" value="REP_Tyr_transpos"/>
    <property type="match status" value="1"/>
</dbReference>
<dbReference type="InterPro" id="IPR036515">
    <property type="entry name" value="Transposase_17_sf"/>
</dbReference>
<name>A0A1H9ZV61_9FIRM</name>
<evidence type="ECO:0000313" key="2">
    <source>
        <dbReference type="EMBL" id="SES85256.1"/>
    </source>
</evidence>
<dbReference type="Pfam" id="PF01797">
    <property type="entry name" value="Y1_Tnp"/>
    <property type="match status" value="1"/>
</dbReference>
<dbReference type="SMART" id="SM01321">
    <property type="entry name" value="Y1_Tnp"/>
    <property type="match status" value="1"/>
</dbReference>
<dbReference type="STRING" id="426128.SAMN05660297_00727"/>
<dbReference type="PANTHER" id="PTHR34322:SF2">
    <property type="entry name" value="TRANSPOSASE IS200-LIKE DOMAIN-CONTAINING PROTEIN"/>
    <property type="match status" value="1"/>
</dbReference>
<accession>A0A1H9ZV61</accession>
<feature type="domain" description="Transposase IS200-like" evidence="1">
    <location>
        <begin position="9"/>
        <end position="123"/>
    </location>
</feature>
<dbReference type="SUPFAM" id="SSF143422">
    <property type="entry name" value="Transposase IS200-like"/>
    <property type="match status" value="1"/>
</dbReference>
<dbReference type="RefSeq" id="WP_090439468.1">
    <property type="nucleotide sequence ID" value="NZ_FOHU01000002.1"/>
</dbReference>
<protein>
    <submittedName>
        <fullName evidence="2">REP element-mobilizing transposase RayT</fullName>
    </submittedName>
</protein>
<dbReference type="PANTHER" id="PTHR34322">
    <property type="entry name" value="TRANSPOSASE, Y1_TNP DOMAIN-CONTAINING"/>
    <property type="match status" value="1"/>
</dbReference>
<dbReference type="GO" id="GO:0003677">
    <property type="term" value="F:DNA binding"/>
    <property type="evidence" value="ECO:0007669"/>
    <property type="project" value="InterPro"/>
</dbReference>
<reference evidence="2 3" key="1">
    <citation type="submission" date="2016-10" db="EMBL/GenBank/DDBJ databases">
        <authorList>
            <person name="de Groot N.N."/>
        </authorList>
    </citation>
    <scope>NUCLEOTIDE SEQUENCE [LARGE SCALE GENOMIC DNA]</scope>
    <source>
        <strain evidence="2 3">DSM 18979</strain>
    </source>
</reference>
<dbReference type="InterPro" id="IPR002686">
    <property type="entry name" value="Transposase_17"/>
</dbReference>
<dbReference type="GO" id="GO:0006313">
    <property type="term" value="P:DNA transposition"/>
    <property type="evidence" value="ECO:0007669"/>
    <property type="project" value="InterPro"/>
</dbReference>
<evidence type="ECO:0000313" key="3">
    <source>
        <dbReference type="Proteomes" id="UP000199568"/>
    </source>
</evidence>
<dbReference type="Proteomes" id="UP000199568">
    <property type="component" value="Unassembled WGS sequence"/>
</dbReference>
<dbReference type="AlphaFoldDB" id="A0A1H9ZV61"/>
<organism evidence="2 3">
    <name type="scientific">Natronincola peptidivorans</name>
    <dbReference type="NCBI Taxonomy" id="426128"/>
    <lineage>
        <taxon>Bacteria</taxon>
        <taxon>Bacillati</taxon>
        <taxon>Bacillota</taxon>
        <taxon>Clostridia</taxon>
        <taxon>Peptostreptococcales</taxon>
        <taxon>Natronincolaceae</taxon>
        <taxon>Natronincola</taxon>
    </lineage>
</organism>
<dbReference type="GO" id="GO:0004803">
    <property type="term" value="F:transposase activity"/>
    <property type="evidence" value="ECO:0007669"/>
    <property type="project" value="InterPro"/>
</dbReference>
<sequence length="269" mass="31437">MARPTRTLSPTRIYHVMIRGIEKKNIFLDDEDHRKFLDILQKQKDQKTFKLLAYCLMPNHAHLILDENNSSISKIMQSINVSYAIYFNKKYNRVGHLFQDRFKSEVIDDESYLLTAIRYVHNNPIQAKLVSELHQYFWSSYQDYLTHGEKGGLVDTDFVLDIISPNGEKLLENFLTFSTLPDKGEFIYIGKEETINKSIRSKEEALHFANKLLARQNMSFDDIYQQRSNLKGSIKHALILQLKDQSNLSYRELGELMGLSKSTIHRLID</sequence>
<dbReference type="Gene3D" id="3.30.70.1290">
    <property type="entry name" value="Transposase IS200-like"/>
    <property type="match status" value="1"/>
</dbReference>